<dbReference type="GO" id="GO:0000976">
    <property type="term" value="F:transcription cis-regulatory region binding"/>
    <property type="evidence" value="ECO:0007669"/>
    <property type="project" value="TreeGrafter"/>
</dbReference>
<dbReference type="InterPro" id="IPR049488">
    <property type="entry name" value="TM_1030-like_C"/>
</dbReference>
<dbReference type="InterPro" id="IPR036271">
    <property type="entry name" value="Tet_transcr_reg_TetR-rel_C_sf"/>
</dbReference>
<dbReference type="PROSITE" id="PS01081">
    <property type="entry name" value="HTH_TETR_1"/>
    <property type="match status" value="1"/>
</dbReference>
<reference evidence="3 4" key="1">
    <citation type="submission" date="2019-06" db="EMBL/GenBank/DDBJ databases">
        <title>Genome sequence analysis of &gt;100 Bacillus licheniformis strains suggests intrinsic resistance to this species.</title>
        <authorList>
            <person name="Wels M."/>
            <person name="Siezen R.J."/>
            <person name="Johansen E."/>
            <person name="Stuer-Lauridsen B."/>
            <person name="Bjerre K."/>
            <person name="Nielsen B.K.K."/>
        </authorList>
    </citation>
    <scope>NUCLEOTIDE SEQUENCE [LARGE SCALE GENOMIC DNA]</scope>
    <source>
        <strain evidence="3 4">BAC-16736</strain>
    </source>
</reference>
<dbReference type="RefSeq" id="WP_003179388.1">
    <property type="nucleotide sequence ID" value="NZ_CAJCKC010000010.1"/>
</dbReference>
<feature type="DNA-binding region" description="H-T-H motif" evidence="2">
    <location>
        <begin position="28"/>
        <end position="47"/>
    </location>
</feature>
<dbReference type="AlphaFoldDB" id="A0A415J3R7"/>
<dbReference type="InterPro" id="IPR001647">
    <property type="entry name" value="HTH_TetR"/>
</dbReference>
<name>A0A415J3R7_BACLI</name>
<evidence type="ECO:0000313" key="3">
    <source>
        <dbReference type="EMBL" id="TWL24408.1"/>
    </source>
</evidence>
<gene>
    <name evidence="3" type="ORF">CHCC16736_1209</name>
</gene>
<evidence type="ECO:0000256" key="1">
    <source>
        <dbReference type="ARBA" id="ARBA00023125"/>
    </source>
</evidence>
<dbReference type="SUPFAM" id="SSF46689">
    <property type="entry name" value="Homeodomain-like"/>
    <property type="match status" value="1"/>
</dbReference>
<evidence type="ECO:0000256" key="2">
    <source>
        <dbReference type="PROSITE-ProRule" id="PRU00335"/>
    </source>
</evidence>
<dbReference type="EMBL" id="NILC01000027">
    <property type="protein sequence ID" value="TWL24408.1"/>
    <property type="molecule type" value="Genomic_DNA"/>
</dbReference>
<organism evidence="3 4">
    <name type="scientific">Bacillus licheniformis</name>
    <dbReference type="NCBI Taxonomy" id="1402"/>
    <lineage>
        <taxon>Bacteria</taxon>
        <taxon>Bacillati</taxon>
        <taxon>Bacillota</taxon>
        <taxon>Bacilli</taxon>
        <taxon>Bacillales</taxon>
        <taxon>Bacillaceae</taxon>
        <taxon>Bacillus</taxon>
    </lineage>
</organism>
<dbReference type="InterPro" id="IPR050109">
    <property type="entry name" value="HTH-type_TetR-like_transc_reg"/>
</dbReference>
<protein>
    <submittedName>
        <fullName evidence="3">HTH-type transcriptional regulator AcrR</fullName>
    </submittedName>
</protein>
<dbReference type="Pfam" id="PF00440">
    <property type="entry name" value="TetR_N"/>
    <property type="match status" value="1"/>
</dbReference>
<proteinExistence type="predicted"/>
<dbReference type="PANTHER" id="PTHR30055:SF226">
    <property type="entry name" value="HTH-TYPE TRANSCRIPTIONAL REGULATOR PKSA"/>
    <property type="match status" value="1"/>
</dbReference>
<dbReference type="Proteomes" id="UP000435910">
    <property type="component" value="Unassembled WGS sequence"/>
</dbReference>
<accession>A0A415J3R7</accession>
<dbReference type="Pfam" id="PF21256">
    <property type="entry name" value="TetR_C_5-like"/>
    <property type="match status" value="1"/>
</dbReference>
<dbReference type="Gene3D" id="1.10.10.60">
    <property type="entry name" value="Homeodomain-like"/>
    <property type="match status" value="1"/>
</dbReference>
<dbReference type="GO" id="GO:0003700">
    <property type="term" value="F:DNA-binding transcription factor activity"/>
    <property type="evidence" value="ECO:0007669"/>
    <property type="project" value="TreeGrafter"/>
</dbReference>
<keyword evidence="1 2" id="KW-0238">DNA-binding</keyword>
<dbReference type="InterPro" id="IPR009057">
    <property type="entry name" value="Homeodomain-like_sf"/>
</dbReference>
<dbReference type="Gene3D" id="1.10.357.10">
    <property type="entry name" value="Tetracycline Repressor, domain 2"/>
    <property type="match status" value="1"/>
</dbReference>
<sequence>MPLQLYEKEQILDACLEVFARHGFAKTSTGMLAEAAGISKALIFHHFKSKKDLYLTVLDYCIEKVKSRLSLDDLASYDDFFEAKEKISMAKLEFFADYPNVYKLTKDAFYSPPSELKKEIAAKYGEQFAVRNRILKQLFAKVPLREGVDREEAFELIMVMMGHFEQKFLAEVTAEDDFDPAWSRRLLEERKRFLDMIRFGIEGE</sequence>
<comment type="caution">
    <text evidence="3">The sequence shown here is derived from an EMBL/GenBank/DDBJ whole genome shotgun (WGS) entry which is preliminary data.</text>
</comment>
<dbReference type="PANTHER" id="PTHR30055">
    <property type="entry name" value="HTH-TYPE TRANSCRIPTIONAL REGULATOR RUTR"/>
    <property type="match status" value="1"/>
</dbReference>
<dbReference type="SUPFAM" id="SSF48498">
    <property type="entry name" value="Tetracyclin repressor-like, C-terminal domain"/>
    <property type="match status" value="1"/>
</dbReference>
<dbReference type="PROSITE" id="PS50977">
    <property type="entry name" value="HTH_TETR_2"/>
    <property type="match status" value="1"/>
</dbReference>
<dbReference type="InterPro" id="IPR023772">
    <property type="entry name" value="DNA-bd_HTH_TetR-type_CS"/>
</dbReference>
<evidence type="ECO:0000313" key="4">
    <source>
        <dbReference type="Proteomes" id="UP000435910"/>
    </source>
</evidence>
<dbReference type="PRINTS" id="PR00455">
    <property type="entry name" value="HTHTETR"/>
</dbReference>